<dbReference type="EMBL" id="NVOI01000027">
    <property type="protein sequence ID" value="PGG93271.1"/>
    <property type="molecule type" value="Genomic_DNA"/>
</dbReference>
<keyword evidence="2" id="KW-0800">Toxin</keyword>
<evidence type="ECO:0000256" key="7">
    <source>
        <dbReference type="PROSITE-ProRule" id="PRU00591"/>
    </source>
</evidence>
<evidence type="ECO:0000259" key="8">
    <source>
        <dbReference type="Pfam" id="PF03944"/>
    </source>
</evidence>
<dbReference type="InterPro" id="IPR008979">
    <property type="entry name" value="Galactose-bd-like_sf"/>
</dbReference>
<evidence type="ECO:0000256" key="6">
    <source>
        <dbReference type="ARBA" id="ARBA00029653"/>
    </source>
</evidence>
<keyword evidence="4" id="KW-0749">Sporulation</keyword>
<evidence type="ECO:0000256" key="4">
    <source>
        <dbReference type="ARBA" id="ARBA00022969"/>
    </source>
</evidence>
<dbReference type="Pfam" id="PF01473">
    <property type="entry name" value="Choline_bind_1"/>
    <property type="match status" value="5"/>
</dbReference>
<dbReference type="InterPro" id="IPR018337">
    <property type="entry name" value="Cell_wall/Cho-bd_repeat"/>
</dbReference>
<dbReference type="InterPro" id="IPR005638">
    <property type="entry name" value="Pest_crys_dom-III"/>
</dbReference>
<accession>A0A2B5CZD7</accession>
<dbReference type="GO" id="GO:0090729">
    <property type="term" value="F:toxin activity"/>
    <property type="evidence" value="ECO:0007669"/>
    <property type="project" value="UniProtKB-KW"/>
</dbReference>
<comment type="similarity">
    <text evidence="1">Belongs to the delta endotoxin family.</text>
</comment>
<dbReference type="Pfam" id="PF03944">
    <property type="entry name" value="Endotoxin_C"/>
    <property type="match status" value="1"/>
</dbReference>
<sequence length="859" mass="95206">MKNKKKYMKPLAVGLLATNIIGFGTQTVAFAATDKAGSKEQMQQQMKTQNKSFNPTVLASMPSDTSELQKMLEDAIKNKDTQITPELIKKLQDKGFDYLSIVKGLTGGLLKQIPYAGSILSPLVVGLFPGKGYVTKANVWGEIQDRVSNLIDQKLEESQVNNLIGKLTGIQDNLGIYQTRVGLVNGIKPPIANFIQKDANSDKNKENLRSTIDSLDKDLGRVIPEFAVKGYEAASLPYYVQVANVHLFLLKDALTHADEWGLTDDEKRGYLSRLQQKIQEYSSVVYDSFNKGVEAAKSKGGSTADSWNRTNAYVRTMTLYGLDFVALWPAFDTKHYNQPVKLQQTRELYSNMIGRPINWQDYDTTLQQIHNSGYAGYPGELKQVGVSQWDRIDGIREIFDWTGDGSRDYTLQWGHANKNGYSDRSQTVNNPAIGISAYESNNANFYNMSTITYKQNNEVSWFYGPFTTQSDSKDGSRIDSKAPAGHKLSRVKVQEKRSDLNTISSFVAAYVPEEVHPQNILEAKAITGVPAEKYLAHAGFEDKIEYMNGSNAMVSSKNGDTIDYNVQSPGKQKYKIRLRVATNSDTSVGISINGDSQQVNIKNTEAATKLEDGITVKGVNGKYMLIEGPTVELSEGVNTIQLKNSGGAKIALDRIEFEPIGGELRKWKQEGDKWYFYDENDKKLTGWQKINGRKYYLGHSGDGSGMTTEGEMATGWKTIDGVQYYFGHSGDGSGMVTEGEMATGWKTINGVKYYFGQTGDGSGMQHEGEKATGWKTIDGVKYYFNKTGDGSGMQHEGEKAIGWKTIDGVKYYFNKTGDGSGMQHEGEMALGDMTIDGVKHHFNKTGDGTGRDHEGELVW</sequence>
<dbReference type="AlphaFoldDB" id="A0A2B5CZD7"/>
<dbReference type="RefSeq" id="WP_098071730.1">
    <property type="nucleotide sequence ID" value="NZ_NUCI01000144.1"/>
</dbReference>
<evidence type="ECO:0000259" key="9">
    <source>
        <dbReference type="Pfam" id="PF03945"/>
    </source>
</evidence>
<evidence type="ECO:0000256" key="1">
    <source>
        <dbReference type="ARBA" id="ARBA00007819"/>
    </source>
</evidence>
<dbReference type="GO" id="GO:0030435">
    <property type="term" value="P:sporulation resulting in formation of a cellular spore"/>
    <property type="evidence" value="ECO:0007669"/>
    <property type="project" value="UniProtKB-KW"/>
</dbReference>
<reference evidence="10 11" key="1">
    <citation type="submission" date="2017-09" db="EMBL/GenBank/DDBJ databases">
        <title>Large-scale bioinformatics analysis of Bacillus genomes uncovers conserved roles of natural products in bacterial physiology.</title>
        <authorList>
            <consortium name="Agbiome Team Llc"/>
            <person name="Bleich R.M."/>
            <person name="Grubbs K.J."/>
            <person name="Santa Maria K.C."/>
            <person name="Allen S.E."/>
            <person name="Farag S."/>
            <person name="Shank E.A."/>
            <person name="Bowers A."/>
        </authorList>
    </citation>
    <scope>NUCLEOTIDE SEQUENCE [LARGE SCALE GENOMIC DNA]</scope>
    <source>
        <strain evidence="10 11">AFS094862</strain>
    </source>
</reference>
<name>A0A2B5CZD7_9BACI</name>
<dbReference type="SUPFAM" id="SSF49785">
    <property type="entry name" value="Galactose-binding domain-like"/>
    <property type="match status" value="1"/>
</dbReference>
<dbReference type="Pfam" id="PF03945">
    <property type="entry name" value="Endotoxin_N"/>
    <property type="match status" value="1"/>
</dbReference>
<evidence type="ECO:0000313" key="11">
    <source>
        <dbReference type="Proteomes" id="UP000225320"/>
    </source>
</evidence>
<evidence type="ECO:0000256" key="2">
    <source>
        <dbReference type="ARBA" id="ARBA00022656"/>
    </source>
</evidence>
<evidence type="ECO:0000256" key="3">
    <source>
        <dbReference type="ARBA" id="ARBA00022737"/>
    </source>
</evidence>
<dbReference type="InterPro" id="IPR036716">
    <property type="entry name" value="Pest_crys_N_sf"/>
</dbReference>
<dbReference type="PROSITE" id="PS51170">
    <property type="entry name" value="CW"/>
    <property type="match status" value="1"/>
</dbReference>
<dbReference type="InterPro" id="IPR005639">
    <property type="entry name" value="Pest_crys_dom_I"/>
</dbReference>
<keyword evidence="5" id="KW-0843">Virulence</keyword>
<evidence type="ECO:0000313" key="10">
    <source>
        <dbReference type="EMBL" id="PGG93271.1"/>
    </source>
</evidence>
<organism evidence="10 11">
    <name type="scientific">Bacillus toyonensis</name>
    <dbReference type="NCBI Taxonomy" id="155322"/>
    <lineage>
        <taxon>Bacteria</taxon>
        <taxon>Bacillati</taxon>
        <taxon>Bacillota</taxon>
        <taxon>Bacilli</taxon>
        <taxon>Bacillales</taxon>
        <taxon>Bacillaceae</taxon>
        <taxon>Bacillus</taxon>
        <taxon>Bacillus cereus group</taxon>
    </lineage>
</organism>
<dbReference type="InterPro" id="IPR038979">
    <property type="entry name" value="Pest_crys"/>
</dbReference>
<comment type="caution">
    <text evidence="10">The sequence shown here is derived from an EMBL/GenBank/DDBJ whole genome shotgun (WGS) entry which is preliminary data.</text>
</comment>
<gene>
    <name evidence="10" type="ORF">CON73_08595</name>
</gene>
<protein>
    <recommendedName>
        <fullName evidence="6">Crystaline entomocidal protoxin</fullName>
    </recommendedName>
</protein>
<dbReference type="PANTHER" id="PTHR37003">
    <property type="entry name" value="ENDOTOXIN_N DOMAIN-CONTAINING PROTEIN-RELATED"/>
    <property type="match status" value="1"/>
</dbReference>
<dbReference type="Gene3D" id="1.20.190.10">
    <property type="entry name" value="Pesticidal crystal protein, N-terminal domain"/>
    <property type="match status" value="1"/>
</dbReference>
<dbReference type="PANTHER" id="PTHR37003:SF2">
    <property type="entry name" value="PESTICIDAL CRYSTAL PROTEIN N-TERMINAL DOMAIN-CONTAINING PROTEIN"/>
    <property type="match status" value="1"/>
</dbReference>
<dbReference type="Proteomes" id="UP000225320">
    <property type="component" value="Unassembled WGS sequence"/>
</dbReference>
<dbReference type="Gene3D" id="2.10.270.10">
    <property type="entry name" value="Cholin Binding"/>
    <property type="match status" value="3"/>
</dbReference>
<dbReference type="GO" id="GO:0001907">
    <property type="term" value="P:symbiont-mediated killing of host cell"/>
    <property type="evidence" value="ECO:0007669"/>
    <property type="project" value="InterPro"/>
</dbReference>
<feature type="repeat" description="Cell wall-binding" evidence="7">
    <location>
        <begin position="771"/>
        <end position="790"/>
    </location>
</feature>
<feature type="domain" description="Pesticidal crystal protein" evidence="8">
    <location>
        <begin position="526"/>
        <end position="660"/>
    </location>
</feature>
<keyword evidence="3" id="KW-0677">Repeat</keyword>
<evidence type="ECO:0000256" key="5">
    <source>
        <dbReference type="ARBA" id="ARBA00023026"/>
    </source>
</evidence>
<feature type="domain" description="Pesticidal crystal protein" evidence="9">
    <location>
        <begin position="135"/>
        <end position="332"/>
    </location>
</feature>
<dbReference type="Gene3D" id="2.60.120.260">
    <property type="entry name" value="Galactose-binding domain-like"/>
    <property type="match status" value="1"/>
</dbReference>
<dbReference type="SUPFAM" id="SSF56849">
    <property type="entry name" value="delta-Endotoxin (insectocide), N-terminal domain"/>
    <property type="match status" value="1"/>
</dbReference>
<proteinExistence type="inferred from homology"/>
<dbReference type="SUPFAM" id="SSF69360">
    <property type="entry name" value="Cell wall binding repeat"/>
    <property type="match status" value="1"/>
</dbReference>